<feature type="domain" description="HTH bat-type" evidence="3">
    <location>
        <begin position="155"/>
        <end position="207"/>
    </location>
</feature>
<dbReference type="EMBL" id="AOLK01000015">
    <property type="protein sequence ID" value="ELZ85728.1"/>
    <property type="molecule type" value="Genomic_DNA"/>
</dbReference>
<evidence type="ECO:0000259" key="4">
    <source>
        <dbReference type="Pfam" id="PF15915"/>
    </source>
</evidence>
<name>M0HPN8_HALEO</name>
<evidence type="ECO:0000259" key="3">
    <source>
        <dbReference type="Pfam" id="PF04967"/>
    </source>
</evidence>
<keyword evidence="1" id="KW-0805">Transcription regulation</keyword>
<evidence type="ECO:0000313" key="6">
    <source>
        <dbReference type="Proteomes" id="UP000011612"/>
    </source>
</evidence>
<gene>
    <name evidence="5" type="ORF">C453_07933</name>
</gene>
<comment type="caution">
    <text evidence="5">The sequence shown here is derived from an EMBL/GenBank/DDBJ whole genome shotgun (WGS) entry which is preliminary data.</text>
</comment>
<keyword evidence="6" id="KW-1185">Reference proteome</keyword>
<dbReference type="SUPFAM" id="SSF88659">
    <property type="entry name" value="Sigma3 and sigma4 domains of RNA polymerase sigma factors"/>
    <property type="match status" value="1"/>
</dbReference>
<dbReference type="InterPro" id="IPR013324">
    <property type="entry name" value="RNA_pol_sigma_r3/r4-like"/>
</dbReference>
<dbReference type="InterPro" id="IPR036388">
    <property type="entry name" value="WH-like_DNA-bd_sf"/>
</dbReference>
<dbReference type="Pfam" id="PF15915">
    <property type="entry name" value="BAT"/>
    <property type="match status" value="1"/>
</dbReference>
<dbReference type="InterPro" id="IPR031803">
    <property type="entry name" value="BAT_GAF/HTH-assoc"/>
</dbReference>
<proteinExistence type="predicted"/>
<protein>
    <submittedName>
        <fullName evidence="5">Bacterio-opsin activator HTH domain-containing protein</fullName>
    </submittedName>
</protein>
<dbReference type="PANTHER" id="PTHR34236">
    <property type="entry name" value="DIMETHYL SULFOXIDE REDUCTASE TRANSCRIPTIONAL ACTIVATOR"/>
    <property type="match status" value="1"/>
</dbReference>
<dbReference type="RefSeq" id="WP_008323729.1">
    <property type="nucleotide sequence ID" value="NZ_AOLK01000015.1"/>
</dbReference>
<dbReference type="Gene3D" id="1.10.10.10">
    <property type="entry name" value="Winged helix-like DNA-binding domain superfamily/Winged helix DNA-binding domain"/>
    <property type="match status" value="1"/>
</dbReference>
<evidence type="ECO:0000256" key="1">
    <source>
        <dbReference type="ARBA" id="ARBA00023015"/>
    </source>
</evidence>
<dbReference type="Proteomes" id="UP000011612">
    <property type="component" value="Unassembled WGS sequence"/>
</dbReference>
<dbReference type="STRING" id="1230453.C453_07933"/>
<feature type="domain" description="Bacterioopsin transcriptional activator GAF and HTH associated" evidence="4">
    <location>
        <begin position="24"/>
        <end position="144"/>
    </location>
</feature>
<dbReference type="PANTHER" id="PTHR34236:SF1">
    <property type="entry name" value="DIMETHYL SULFOXIDE REDUCTASE TRANSCRIPTIONAL ACTIVATOR"/>
    <property type="match status" value="1"/>
</dbReference>
<sequence length="212" mass="24118">MATLAEFTTQVHVFPLGRLIERLPEVSLELDRIVPIHNQVIPYVWIRGVDYPALEDAFESLPEITIEPVDVLNHTYLFKAKWDIDTSDGILRELLDSSVELISAQGDVDGWRFHVRGKDRESLSTFFQSLQENAVPVQLVSIHAMGAPHNPNYNLTDKQRDALHLAYERGYYDSPRESNLVQIADELGISRQSLSSRLRRGTKHLIESTIAD</sequence>
<dbReference type="AlphaFoldDB" id="M0HPN8"/>
<keyword evidence="2" id="KW-0804">Transcription</keyword>
<evidence type="ECO:0000313" key="5">
    <source>
        <dbReference type="EMBL" id="ELZ85728.1"/>
    </source>
</evidence>
<evidence type="ECO:0000256" key="2">
    <source>
        <dbReference type="ARBA" id="ARBA00023163"/>
    </source>
</evidence>
<dbReference type="PATRIC" id="fig|1230453.4.peg.1543"/>
<accession>M0HPN8</accession>
<reference evidence="5 6" key="1">
    <citation type="journal article" date="2014" name="PLoS Genet.">
        <title>Phylogenetically driven sequencing of extremely halophilic archaea reveals strategies for static and dynamic osmo-response.</title>
        <authorList>
            <person name="Becker E.A."/>
            <person name="Seitzer P.M."/>
            <person name="Tritt A."/>
            <person name="Larsen D."/>
            <person name="Krusor M."/>
            <person name="Yao A.I."/>
            <person name="Wu D."/>
            <person name="Madern D."/>
            <person name="Eisen J.A."/>
            <person name="Darling A.E."/>
            <person name="Facciotti M.T."/>
        </authorList>
    </citation>
    <scope>NUCLEOTIDE SEQUENCE [LARGE SCALE GENOMIC DNA]</scope>
    <source>
        <strain evidence="5 6">ATCC BAA-1513</strain>
    </source>
</reference>
<dbReference type="Pfam" id="PF04967">
    <property type="entry name" value="HTH_10"/>
    <property type="match status" value="1"/>
</dbReference>
<organism evidence="5 6">
    <name type="scientific">Haloferax elongans ATCC BAA-1513</name>
    <dbReference type="NCBI Taxonomy" id="1230453"/>
    <lineage>
        <taxon>Archaea</taxon>
        <taxon>Methanobacteriati</taxon>
        <taxon>Methanobacteriota</taxon>
        <taxon>Stenosarchaea group</taxon>
        <taxon>Halobacteria</taxon>
        <taxon>Halobacteriales</taxon>
        <taxon>Haloferacaceae</taxon>
        <taxon>Haloferax</taxon>
    </lineage>
</organism>
<dbReference type="InterPro" id="IPR007050">
    <property type="entry name" value="HTH_bacterioopsin"/>
</dbReference>
<dbReference type="OrthoDB" id="156233at2157"/>